<dbReference type="Gene3D" id="3.30.420.40">
    <property type="match status" value="2"/>
</dbReference>
<name>A0A917IF93_9MICO</name>
<dbReference type="PANTHER" id="PTHR18964">
    <property type="entry name" value="ROK (REPRESSOR, ORF, KINASE) FAMILY"/>
    <property type="match status" value="1"/>
</dbReference>
<reference evidence="2" key="1">
    <citation type="journal article" date="2014" name="Int. J. Syst. Evol. Microbiol.">
        <title>Complete genome sequence of Corynebacterium casei LMG S-19264T (=DSM 44701T), isolated from a smear-ripened cheese.</title>
        <authorList>
            <consortium name="US DOE Joint Genome Institute (JGI-PGF)"/>
            <person name="Walter F."/>
            <person name="Albersmeier A."/>
            <person name="Kalinowski J."/>
            <person name="Ruckert C."/>
        </authorList>
    </citation>
    <scope>NUCLEOTIDE SEQUENCE</scope>
    <source>
        <strain evidence="2">CGMCC 1.15794</strain>
    </source>
</reference>
<comment type="similarity">
    <text evidence="1">Belongs to the ROK (NagC/XylR) family.</text>
</comment>
<reference evidence="2" key="2">
    <citation type="submission" date="2020-09" db="EMBL/GenBank/DDBJ databases">
        <authorList>
            <person name="Sun Q."/>
            <person name="Zhou Y."/>
        </authorList>
    </citation>
    <scope>NUCLEOTIDE SEQUENCE</scope>
    <source>
        <strain evidence="2">CGMCC 1.15794</strain>
    </source>
</reference>
<dbReference type="InterPro" id="IPR000600">
    <property type="entry name" value="ROK"/>
</dbReference>
<dbReference type="Pfam" id="PF00480">
    <property type="entry name" value="ROK"/>
    <property type="match status" value="1"/>
</dbReference>
<evidence type="ECO:0000313" key="2">
    <source>
        <dbReference type="EMBL" id="GGH44100.1"/>
    </source>
</evidence>
<dbReference type="RefSeq" id="WP_229663186.1">
    <property type="nucleotide sequence ID" value="NZ_BMJY01000007.1"/>
</dbReference>
<proteinExistence type="inferred from homology"/>
<organism evidence="2 3">
    <name type="scientific">Microbacterium album</name>
    <dbReference type="NCBI Taxonomy" id="2053191"/>
    <lineage>
        <taxon>Bacteria</taxon>
        <taxon>Bacillati</taxon>
        <taxon>Actinomycetota</taxon>
        <taxon>Actinomycetes</taxon>
        <taxon>Micrococcales</taxon>
        <taxon>Microbacteriaceae</taxon>
        <taxon>Microbacterium</taxon>
    </lineage>
</organism>
<keyword evidence="3" id="KW-1185">Reference proteome</keyword>
<dbReference type="InterPro" id="IPR043129">
    <property type="entry name" value="ATPase_NBD"/>
</dbReference>
<sequence length="301" mass="29626">MSARLALALDLGGTKLDAALVTGAGEVIAASRNRRPTGRSATPADLDEALAGTIAQALEQLPAGAEFAGVGIGSAGPIDRADGAIYPVNMPGVHGFGLTGAARGAAARVLGSDDFPVRLRHDGGCLALAESWLGAAAGARASLSIVVSTGVGGGIVVDGAPIGGASGNAGHLGQLVVGDSTLEEIASGPSSVVWARSRGWAGETGEDLGRAAAAGDRTARAAIQRSARAVGLGLANASTLLDLDVIAISGGFSRVSDDYVDLVGAALRESAVLPYARATRVVRSALGDEGPLVGAAALVLR</sequence>
<protein>
    <submittedName>
        <fullName evidence="2">Glucokinase</fullName>
    </submittedName>
</protein>
<accession>A0A917IF93</accession>
<gene>
    <name evidence="2" type="ORF">GCM10010921_18520</name>
</gene>
<dbReference type="Proteomes" id="UP000657592">
    <property type="component" value="Unassembled WGS sequence"/>
</dbReference>
<evidence type="ECO:0000313" key="3">
    <source>
        <dbReference type="Proteomes" id="UP000657592"/>
    </source>
</evidence>
<dbReference type="PANTHER" id="PTHR18964:SF169">
    <property type="entry name" value="N-ACETYLMANNOSAMINE KINASE"/>
    <property type="match status" value="1"/>
</dbReference>
<dbReference type="SUPFAM" id="SSF53067">
    <property type="entry name" value="Actin-like ATPase domain"/>
    <property type="match status" value="1"/>
</dbReference>
<evidence type="ECO:0000256" key="1">
    <source>
        <dbReference type="ARBA" id="ARBA00006479"/>
    </source>
</evidence>
<dbReference type="AlphaFoldDB" id="A0A917IF93"/>
<dbReference type="CDD" id="cd23763">
    <property type="entry name" value="ASKHA_ATPase_ROK"/>
    <property type="match status" value="1"/>
</dbReference>
<dbReference type="EMBL" id="BMJY01000007">
    <property type="protein sequence ID" value="GGH44100.1"/>
    <property type="molecule type" value="Genomic_DNA"/>
</dbReference>
<comment type="caution">
    <text evidence="2">The sequence shown here is derived from an EMBL/GenBank/DDBJ whole genome shotgun (WGS) entry which is preliminary data.</text>
</comment>